<comment type="pathway">
    <text evidence="8 12">Amino-acid biosynthesis; L-lysine biosynthesis via DAP pathway; (S)-tetrahydrodipicolinate from L-aspartate: step 4/4.</text>
</comment>
<keyword evidence="5 12" id="KW-0560">Oxidoreductase</keyword>
<dbReference type="EMBL" id="JBHUON010000015">
    <property type="protein sequence ID" value="MFD2865559.1"/>
    <property type="molecule type" value="Genomic_DNA"/>
</dbReference>
<keyword evidence="3 12" id="KW-0521">NADP</keyword>
<feature type="domain" description="Dihydrodipicolinate reductase N-terminal" evidence="13">
    <location>
        <begin position="10"/>
        <end position="100"/>
    </location>
</feature>
<dbReference type="Pfam" id="PF01113">
    <property type="entry name" value="DapB_N"/>
    <property type="match status" value="1"/>
</dbReference>
<evidence type="ECO:0000256" key="4">
    <source>
        <dbReference type="ARBA" id="ARBA00022915"/>
    </source>
</evidence>
<keyword evidence="7 12" id="KW-0457">Lysine biosynthesis</keyword>
<accession>A0ABW5XSS4</accession>
<evidence type="ECO:0000256" key="1">
    <source>
        <dbReference type="ARBA" id="ARBA00006642"/>
    </source>
</evidence>
<organism evidence="15 16">
    <name type="scientific">Mucilaginibacter antarcticus</name>
    <dbReference type="NCBI Taxonomy" id="1855725"/>
    <lineage>
        <taxon>Bacteria</taxon>
        <taxon>Pseudomonadati</taxon>
        <taxon>Bacteroidota</taxon>
        <taxon>Sphingobacteriia</taxon>
        <taxon>Sphingobacteriales</taxon>
        <taxon>Sphingobacteriaceae</taxon>
        <taxon>Mucilaginibacter</taxon>
    </lineage>
</organism>
<evidence type="ECO:0000313" key="15">
    <source>
        <dbReference type="EMBL" id="MFD2865559.1"/>
    </source>
</evidence>
<dbReference type="InterPro" id="IPR036291">
    <property type="entry name" value="NAD(P)-bd_dom_sf"/>
</dbReference>
<comment type="function">
    <text evidence="12">Catalyzes the conversion of 4-hydroxy-tetrahydrodipicolinate (HTPA) to tetrahydrodipicolinate.</text>
</comment>
<name>A0ABW5XSS4_9SPHI</name>
<evidence type="ECO:0000256" key="5">
    <source>
        <dbReference type="ARBA" id="ARBA00023002"/>
    </source>
</evidence>
<feature type="active site" description="Proton donor" evidence="12">
    <location>
        <position position="148"/>
    </location>
</feature>
<dbReference type="InterPro" id="IPR000846">
    <property type="entry name" value="DapB_N"/>
</dbReference>
<protein>
    <recommendedName>
        <fullName evidence="9 12">4-hydroxy-tetrahydrodipicolinate reductase</fullName>
        <shortName evidence="12">HTPA reductase</shortName>
        <ecNumber evidence="9 12">1.17.1.8</ecNumber>
    </recommendedName>
</protein>
<dbReference type="PANTHER" id="PTHR20836">
    <property type="entry name" value="DIHYDRODIPICOLINATE REDUCTASE"/>
    <property type="match status" value="1"/>
</dbReference>
<dbReference type="Gene3D" id="3.30.360.10">
    <property type="entry name" value="Dihydrodipicolinate Reductase, domain 2"/>
    <property type="match status" value="1"/>
</dbReference>
<comment type="subcellular location">
    <subcellularLocation>
        <location evidence="12">Cytoplasm</location>
    </subcellularLocation>
</comment>
<dbReference type="SUPFAM" id="SSF51735">
    <property type="entry name" value="NAD(P)-binding Rossmann-fold domains"/>
    <property type="match status" value="1"/>
</dbReference>
<dbReference type="NCBIfam" id="TIGR00036">
    <property type="entry name" value="dapB"/>
    <property type="match status" value="1"/>
</dbReference>
<evidence type="ECO:0000256" key="6">
    <source>
        <dbReference type="ARBA" id="ARBA00023027"/>
    </source>
</evidence>
<evidence type="ECO:0000256" key="12">
    <source>
        <dbReference type="HAMAP-Rule" id="MF_00102"/>
    </source>
</evidence>
<feature type="binding site" evidence="12">
    <location>
        <begin position="84"/>
        <end position="86"/>
    </location>
    <ligand>
        <name>NAD(+)</name>
        <dbReference type="ChEBI" id="CHEBI:57540"/>
    </ligand>
</feature>
<dbReference type="SUPFAM" id="SSF55347">
    <property type="entry name" value="Glyceraldehyde-3-phosphate dehydrogenase-like, C-terminal domain"/>
    <property type="match status" value="1"/>
</dbReference>
<gene>
    <name evidence="12 15" type="primary">dapB</name>
    <name evidence="15" type="ORF">ACFSYC_12735</name>
</gene>
<comment type="similarity">
    <text evidence="1 12">Belongs to the DapB family.</text>
</comment>
<evidence type="ECO:0000256" key="9">
    <source>
        <dbReference type="ARBA" id="ARBA00038983"/>
    </source>
</evidence>
<dbReference type="CDD" id="cd02274">
    <property type="entry name" value="DHDPR_N"/>
    <property type="match status" value="1"/>
</dbReference>
<comment type="subunit">
    <text evidence="12">Homotetramer.</text>
</comment>
<evidence type="ECO:0000256" key="11">
    <source>
        <dbReference type="ARBA" id="ARBA00049396"/>
    </source>
</evidence>
<comment type="catalytic activity">
    <reaction evidence="11 12">
        <text>(S)-2,3,4,5-tetrahydrodipicolinate + NAD(+) + H2O = (2S,4S)-4-hydroxy-2,3,4,5-tetrahydrodipicolinate + NADH + H(+)</text>
        <dbReference type="Rhea" id="RHEA:35323"/>
        <dbReference type="ChEBI" id="CHEBI:15377"/>
        <dbReference type="ChEBI" id="CHEBI:15378"/>
        <dbReference type="ChEBI" id="CHEBI:16845"/>
        <dbReference type="ChEBI" id="CHEBI:57540"/>
        <dbReference type="ChEBI" id="CHEBI:57945"/>
        <dbReference type="ChEBI" id="CHEBI:67139"/>
        <dbReference type="EC" id="1.17.1.8"/>
    </reaction>
</comment>
<evidence type="ECO:0000256" key="7">
    <source>
        <dbReference type="ARBA" id="ARBA00023154"/>
    </source>
</evidence>
<evidence type="ECO:0000259" key="13">
    <source>
        <dbReference type="Pfam" id="PF01113"/>
    </source>
</evidence>
<feature type="active site" description="Proton donor/acceptor" evidence="12">
    <location>
        <position position="144"/>
    </location>
</feature>
<feature type="binding site" evidence="12">
    <location>
        <position position="40"/>
    </location>
    <ligand>
        <name>NAD(+)</name>
        <dbReference type="ChEBI" id="CHEBI:57540"/>
    </ligand>
</feature>
<keyword evidence="6 12" id="KW-0520">NAD</keyword>
<comment type="catalytic activity">
    <reaction evidence="10 12">
        <text>(S)-2,3,4,5-tetrahydrodipicolinate + NADP(+) + H2O = (2S,4S)-4-hydroxy-2,3,4,5-tetrahydrodipicolinate + NADPH + H(+)</text>
        <dbReference type="Rhea" id="RHEA:35331"/>
        <dbReference type="ChEBI" id="CHEBI:15377"/>
        <dbReference type="ChEBI" id="CHEBI:15378"/>
        <dbReference type="ChEBI" id="CHEBI:16845"/>
        <dbReference type="ChEBI" id="CHEBI:57783"/>
        <dbReference type="ChEBI" id="CHEBI:58349"/>
        <dbReference type="ChEBI" id="CHEBI:67139"/>
        <dbReference type="EC" id="1.17.1.8"/>
    </reaction>
</comment>
<evidence type="ECO:0000256" key="3">
    <source>
        <dbReference type="ARBA" id="ARBA00022857"/>
    </source>
</evidence>
<comment type="caution">
    <text evidence="12">Lacks conserved residue(s) required for the propagation of feature annotation.</text>
</comment>
<sequence length="257" mass="28787">MRRQTILLQMKIALLGYGKMGKIIEKIAVDRKHEIVLKIDQDNQHELTTENLLKADVAIEFSTPATVLANIDLCFKAGVPIVVGTTGWYEQLEGIKARYESSDNAFIYGTNFSVGVNIFFHINKVLAKMMNKQPYYDVQVEEIHHTQKLDSPSGTAITIAEGIIDNLDQKNQWVNVMTDVNSPVDDNAKAEDVLIESYRIENVPGTHTVIYDSEVDTIEIKHTAHNRNGFALGAVLAAEWVADKRGFFTVADMFDLS</sequence>
<dbReference type="RefSeq" id="WP_377128099.1">
    <property type="nucleotide sequence ID" value="NZ_JBHUHN010000001.1"/>
</dbReference>
<dbReference type="PIRSF" id="PIRSF000161">
    <property type="entry name" value="DHPR"/>
    <property type="match status" value="1"/>
</dbReference>
<evidence type="ECO:0000256" key="10">
    <source>
        <dbReference type="ARBA" id="ARBA00049080"/>
    </source>
</evidence>
<dbReference type="PANTHER" id="PTHR20836:SF0">
    <property type="entry name" value="4-HYDROXY-TETRAHYDRODIPICOLINATE REDUCTASE 1, CHLOROPLASTIC-RELATED"/>
    <property type="match status" value="1"/>
</dbReference>
<dbReference type="Proteomes" id="UP001597601">
    <property type="component" value="Unassembled WGS sequence"/>
</dbReference>
<proteinExistence type="inferred from homology"/>
<dbReference type="EC" id="1.17.1.8" evidence="9 12"/>
<feature type="binding site" evidence="12">
    <location>
        <begin position="109"/>
        <end position="112"/>
    </location>
    <ligand>
        <name>NAD(+)</name>
        <dbReference type="ChEBI" id="CHEBI:57540"/>
    </ligand>
</feature>
<dbReference type="Pfam" id="PF05173">
    <property type="entry name" value="DapB_C"/>
    <property type="match status" value="1"/>
</dbReference>
<evidence type="ECO:0000259" key="14">
    <source>
        <dbReference type="Pfam" id="PF05173"/>
    </source>
</evidence>
<feature type="binding site" evidence="12">
    <location>
        <begin position="154"/>
        <end position="155"/>
    </location>
    <ligand>
        <name>(S)-2,3,4,5-tetrahydrodipicolinate</name>
        <dbReference type="ChEBI" id="CHEBI:16845"/>
    </ligand>
</feature>
<dbReference type="GO" id="GO:0008839">
    <property type="term" value="F:4-hydroxy-tetrahydrodipicolinate reductase"/>
    <property type="evidence" value="ECO:0007669"/>
    <property type="project" value="UniProtKB-EC"/>
</dbReference>
<keyword evidence="4 12" id="KW-0220">Diaminopimelate biosynthesis</keyword>
<dbReference type="InterPro" id="IPR023940">
    <property type="entry name" value="DHDPR_bac"/>
</dbReference>
<evidence type="ECO:0000313" key="16">
    <source>
        <dbReference type="Proteomes" id="UP001597601"/>
    </source>
</evidence>
<feature type="binding site" evidence="12">
    <location>
        <position position="145"/>
    </location>
    <ligand>
        <name>(S)-2,3,4,5-tetrahydrodipicolinate</name>
        <dbReference type="ChEBI" id="CHEBI:16845"/>
    </ligand>
</feature>
<keyword evidence="2 12" id="KW-0028">Amino-acid biosynthesis</keyword>
<reference evidence="16" key="1">
    <citation type="journal article" date="2019" name="Int. J. Syst. Evol. Microbiol.">
        <title>The Global Catalogue of Microorganisms (GCM) 10K type strain sequencing project: providing services to taxonomists for standard genome sequencing and annotation.</title>
        <authorList>
            <consortium name="The Broad Institute Genomics Platform"/>
            <consortium name="The Broad Institute Genome Sequencing Center for Infectious Disease"/>
            <person name="Wu L."/>
            <person name="Ma J."/>
        </authorList>
    </citation>
    <scope>NUCLEOTIDE SEQUENCE [LARGE SCALE GENOMIC DNA]</scope>
    <source>
        <strain evidence="16">KCTC 52232</strain>
    </source>
</reference>
<evidence type="ECO:0000256" key="2">
    <source>
        <dbReference type="ARBA" id="ARBA00022605"/>
    </source>
</evidence>
<keyword evidence="16" id="KW-1185">Reference proteome</keyword>
<comment type="caution">
    <text evidence="15">The sequence shown here is derived from an EMBL/GenBank/DDBJ whole genome shotgun (WGS) entry which is preliminary data.</text>
</comment>
<dbReference type="Gene3D" id="3.40.50.720">
    <property type="entry name" value="NAD(P)-binding Rossmann-like Domain"/>
    <property type="match status" value="1"/>
</dbReference>
<dbReference type="InterPro" id="IPR022663">
    <property type="entry name" value="DapB_C"/>
</dbReference>
<dbReference type="HAMAP" id="MF_00102">
    <property type="entry name" value="DapB"/>
    <property type="match status" value="1"/>
</dbReference>
<feature type="domain" description="Dihydrodipicolinate reductase C-terminal" evidence="14">
    <location>
        <begin position="115"/>
        <end position="253"/>
    </location>
</feature>
<comment type="caution">
    <text evidence="12">Was originally thought to be a dihydrodipicolinate reductase (DHDPR), catalyzing the conversion of dihydrodipicolinate to tetrahydrodipicolinate. However, it was shown in E.coli that the substrate of the enzymatic reaction is not dihydrodipicolinate (DHDP) but in fact (2S,4S)-4-hydroxy-2,3,4,5-tetrahydrodipicolinic acid (HTPA), the product released by the DapA-catalyzed reaction.</text>
</comment>
<evidence type="ECO:0000256" key="8">
    <source>
        <dbReference type="ARBA" id="ARBA00037922"/>
    </source>
</evidence>
<keyword evidence="12" id="KW-0963">Cytoplasm</keyword>